<keyword evidence="1" id="KW-0812">Transmembrane</keyword>
<evidence type="ECO:0000313" key="2">
    <source>
        <dbReference type="EMBL" id="EDS17938.1"/>
    </source>
</evidence>
<evidence type="ECO:0000256" key="1">
    <source>
        <dbReference type="SAM" id="Phobius"/>
    </source>
</evidence>
<sequence>MTFFITCSSNYCNYTLFFNSIIVFDLVIIFSYLDISCFDFNKLFIH</sequence>
<keyword evidence="1" id="KW-0472">Membrane</keyword>
<comment type="caution">
    <text evidence="2">The sequence shown here is derived from an EMBL/GenBank/DDBJ whole genome shotgun (WGS) entry which is preliminary data.</text>
</comment>
<dbReference type="EMBL" id="ABFX02000008">
    <property type="protein sequence ID" value="EDS17938.1"/>
    <property type="molecule type" value="Genomic_DNA"/>
</dbReference>
<organism evidence="2 3">
    <name type="scientific">Thomasclavelia ramosa DSM 1402</name>
    <dbReference type="NCBI Taxonomy" id="445974"/>
    <lineage>
        <taxon>Bacteria</taxon>
        <taxon>Bacillati</taxon>
        <taxon>Bacillota</taxon>
        <taxon>Erysipelotrichia</taxon>
        <taxon>Erysipelotrichales</taxon>
        <taxon>Coprobacillaceae</taxon>
        <taxon>Thomasclavelia</taxon>
    </lineage>
</organism>
<dbReference type="Proteomes" id="UP000005798">
    <property type="component" value="Unassembled WGS sequence"/>
</dbReference>
<dbReference type="AlphaFoldDB" id="B0N800"/>
<feature type="transmembrane region" description="Helical" evidence="1">
    <location>
        <begin position="12"/>
        <end position="33"/>
    </location>
</feature>
<reference evidence="2" key="1">
    <citation type="submission" date="2007-11" db="EMBL/GenBank/DDBJ databases">
        <authorList>
            <person name="Fulton L."/>
            <person name="Clifton S."/>
            <person name="Fulton B."/>
            <person name="Xu J."/>
            <person name="Minx P."/>
            <person name="Pepin K.H."/>
            <person name="Johnson M."/>
            <person name="Thiruvilangam P."/>
            <person name="Bhonagiri V."/>
            <person name="Nash W.E."/>
            <person name="Mardis E.R."/>
            <person name="Wilson R.K."/>
        </authorList>
    </citation>
    <scope>NUCLEOTIDE SEQUENCE [LARGE SCALE GENOMIC DNA]</scope>
    <source>
        <strain evidence="2">DSM 1402</strain>
    </source>
</reference>
<keyword evidence="3" id="KW-1185">Reference proteome</keyword>
<protein>
    <submittedName>
        <fullName evidence="2">Uncharacterized protein</fullName>
    </submittedName>
</protein>
<dbReference type="HOGENOM" id="CLU_3183499_0_0_9"/>
<keyword evidence="1" id="KW-1133">Transmembrane helix</keyword>
<accession>B0N800</accession>
<evidence type="ECO:0000313" key="3">
    <source>
        <dbReference type="Proteomes" id="UP000005798"/>
    </source>
</evidence>
<proteinExistence type="predicted"/>
<name>B0N800_9FIRM</name>
<reference evidence="2" key="2">
    <citation type="submission" date="2014-06" db="EMBL/GenBank/DDBJ databases">
        <title>Draft genome sequence of Clostridium ramosum(DSM 1402).</title>
        <authorList>
            <person name="Sudarsanam P."/>
            <person name="Ley R."/>
            <person name="Guruge J."/>
            <person name="Turnbaugh P.J."/>
            <person name="Mahowald M."/>
            <person name="Liep D."/>
            <person name="Gordon J."/>
        </authorList>
    </citation>
    <scope>NUCLEOTIDE SEQUENCE</scope>
    <source>
        <strain evidence="2">DSM 1402</strain>
    </source>
</reference>
<gene>
    <name evidence="2" type="ORF">CLORAM_02734</name>
</gene>